<organism evidence="1">
    <name type="scientific">uncultured Caudovirales phage</name>
    <dbReference type="NCBI Taxonomy" id="2100421"/>
    <lineage>
        <taxon>Viruses</taxon>
        <taxon>Duplodnaviria</taxon>
        <taxon>Heunggongvirae</taxon>
        <taxon>Uroviricota</taxon>
        <taxon>Caudoviricetes</taxon>
        <taxon>Peduoviridae</taxon>
        <taxon>Maltschvirus</taxon>
        <taxon>Maltschvirus maltsch</taxon>
    </lineage>
</organism>
<gene>
    <name evidence="1" type="ORF">UFOVP362_1</name>
</gene>
<accession>A0A6J7WVV2</accession>
<proteinExistence type="predicted"/>
<reference evidence="1" key="1">
    <citation type="submission" date="2020-05" db="EMBL/GenBank/DDBJ databases">
        <authorList>
            <person name="Chiriac C."/>
            <person name="Salcher M."/>
            <person name="Ghai R."/>
            <person name="Kavagutti S V."/>
        </authorList>
    </citation>
    <scope>NUCLEOTIDE SEQUENCE</scope>
</reference>
<feature type="non-terminal residue" evidence="1">
    <location>
        <position position="118"/>
    </location>
</feature>
<name>A0A6J7WVV2_9CAUD</name>
<sequence length="118" mass="12577">MPAIITASQLRSVLGVSSSLYDDAYLNDIIDTAEQAILPLLIQNSTAIVEYKLEANVATFVTRRVHTFVVGQSIVVTGLPAPFTATHTLTEVTDSSFSAALTSADVTRRQIIPNGIAT</sequence>
<dbReference type="EMBL" id="LR798299">
    <property type="protein sequence ID" value="CAB5222121.1"/>
    <property type="molecule type" value="Genomic_DNA"/>
</dbReference>
<evidence type="ECO:0000313" key="1">
    <source>
        <dbReference type="EMBL" id="CAB5222121.1"/>
    </source>
</evidence>
<protein>
    <submittedName>
        <fullName evidence="1">Uncharacterized protein</fullName>
    </submittedName>
</protein>